<proteinExistence type="predicted"/>
<dbReference type="PANTHER" id="PTHR47017">
    <property type="entry name" value="ACYL-COA"/>
    <property type="match status" value="1"/>
</dbReference>
<dbReference type="InterPro" id="IPR007434">
    <property type="entry name" value="FemAB-like"/>
</dbReference>
<feature type="region of interest" description="Disordered" evidence="1">
    <location>
        <begin position="45"/>
        <end position="84"/>
    </location>
</feature>
<dbReference type="RefSeq" id="WP_111436585.1">
    <property type="nucleotide sequence ID" value="NZ_JACIGG010000002.1"/>
</dbReference>
<dbReference type="EMBL" id="NPEV01000075">
    <property type="protein sequence ID" value="RAI24577.1"/>
    <property type="molecule type" value="Genomic_DNA"/>
</dbReference>
<dbReference type="SUPFAM" id="SSF55729">
    <property type="entry name" value="Acyl-CoA N-acyltransferases (Nat)"/>
    <property type="match status" value="1"/>
</dbReference>
<dbReference type="InterPro" id="IPR016181">
    <property type="entry name" value="Acyl_CoA_acyltransferase"/>
</dbReference>
<evidence type="ECO:0000313" key="2">
    <source>
        <dbReference type="EMBL" id="RAI24577.1"/>
    </source>
</evidence>
<keyword evidence="3" id="KW-1185">Reference proteome</keyword>
<keyword evidence="2" id="KW-0808">Transferase</keyword>
<name>A0A327JDL6_9HYPH</name>
<accession>A0A327JDL6</accession>
<organism evidence="2 3">
    <name type="scientific">Rhodobium orientis</name>
    <dbReference type="NCBI Taxonomy" id="34017"/>
    <lineage>
        <taxon>Bacteria</taxon>
        <taxon>Pseudomonadati</taxon>
        <taxon>Pseudomonadota</taxon>
        <taxon>Alphaproteobacteria</taxon>
        <taxon>Hyphomicrobiales</taxon>
        <taxon>Rhodobiaceae</taxon>
        <taxon>Rhodobium</taxon>
    </lineage>
</organism>
<evidence type="ECO:0000256" key="1">
    <source>
        <dbReference type="SAM" id="MobiDB-lite"/>
    </source>
</evidence>
<dbReference type="PANTHER" id="PTHR47017:SF1">
    <property type="entry name" value="ACYL-COA"/>
    <property type="match status" value="1"/>
</dbReference>
<sequence>MSSVEAKIRVLTSLRDIDRKDWDRLANPGWELAEGGRLKADLGAALESDSEREGRSEKESQFKGLAGSPESDCGEPEPAKQVSEETSFNPFISHDFLWSLEESGCALPETGWASCHLALERADDSYAGVVPAYLKSHSQGEYVFDHGWADAFYRAGGEYYPKLQISVPFTPATGRRLLVGNGPDSDAARKILASGIRQAASQFEASSAHLTFLTENEARLLEEDGYLHRTDQQFHWVNEGYKTFDDFLGALASRKRKTIRRERRDAQGDGIEIDWVTGTDIKEHHWDTFFRFYMDTGARKWGTPYLNREAFSLIGERMAERILLIFARRGTEIIAGALNFIGSDTLYGRYWGTTEDLPFLHFEVCYYQAIEFAIQTRLRLVEAGAQGAHKLARGYLPVTTHSAHHIVHPGLRNAVAAYLDQEREAVAEESELLRQMAPFKRDRNAR</sequence>
<evidence type="ECO:0000313" key="3">
    <source>
        <dbReference type="Proteomes" id="UP000249299"/>
    </source>
</evidence>
<reference evidence="2 3" key="1">
    <citation type="submission" date="2017-07" db="EMBL/GenBank/DDBJ databases">
        <title>Draft Genome Sequences of Select Purple Nonsulfur Bacteria.</title>
        <authorList>
            <person name="Lasarre B."/>
            <person name="Mckinlay J.B."/>
        </authorList>
    </citation>
    <scope>NUCLEOTIDE SEQUENCE [LARGE SCALE GENOMIC DNA]</scope>
    <source>
        <strain evidence="2 3">DSM 11290</strain>
    </source>
</reference>
<dbReference type="Proteomes" id="UP000249299">
    <property type="component" value="Unassembled WGS sequence"/>
</dbReference>
<dbReference type="OrthoDB" id="9776898at2"/>
<feature type="compositionally biased region" description="Basic and acidic residues" evidence="1">
    <location>
        <begin position="49"/>
        <end position="61"/>
    </location>
</feature>
<protein>
    <submittedName>
        <fullName evidence="2">GNAT family N-acetyltransferase</fullName>
    </submittedName>
</protein>
<dbReference type="GO" id="GO:0016740">
    <property type="term" value="F:transferase activity"/>
    <property type="evidence" value="ECO:0007669"/>
    <property type="project" value="UniProtKB-KW"/>
</dbReference>
<dbReference type="Gene3D" id="3.40.630.30">
    <property type="match status" value="1"/>
</dbReference>
<dbReference type="Pfam" id="PF04339">
    <property type="entry name" value="FemAB_like"/>
    <property type="match status" value="1"/>
</dbReference>
<comment type="caution">
    <text evidence="2">The sequence shown here is derived from an EMBL/GenBank/DDBJ whole genome shotgun (WGS) entry which is preliminary data.</text>
</comment>
<gene>
    <name evidence="2" type="ORF">CH339_22015</name>
</gene>
<dbReference type="AlphaFoldDB" id="A0A327JDL6"/>